<feature type="domain" description="PAC" evidence="4">
    <location>
        <begin position="206"/>
        <end position="258"/>
    </location>
</feature>
<dbReference type="RefSeq" id="WP_069307793.1">
    <property type="nucleotide sequence ID" value="NZ_MCRJ01000102.1"/>
</dbReference>
<sequence>MLFTSGRQVRESASLLAALNRVQAVIEFDLDGNVLKANENFLGVLGYGLADIVGRHHRMFMDPVEAEKPEYRQFWDSLRKGEFRAGQFRRLGKGGREIWIEASYNPVFDSHGKPCKIVKFATDITARKVEDAERAGLVAAIGKSQAVISFNLDGTVIDANDNMLTTVGYTIEEIRGRHHSMFVDPAERNSPEYRTFWDALRRGEFQSAQYRRLGKGGREIWIQATYNPIFDPSGRPYKVVKFATDITPQVELLGNLKGLIDRNFAEIDQAVSRTTAETATVSRSASTSAGNVQSVAAATEELANSITEISASMMASKDASDEAFEKVTSATTLTGRLSDATVSMAGILGLIQDIAAQINLLALNATIESARAGEAGRGFAVVAQEVKNLANQAAKATEQIGAEIKGVQAISGDVVNVLGSIQGSVGLMRNQFVATSGAVEEQSATTRELSQNMQRMANSVGDISESVSSIAAAASQVSSAVAQTRRSAQVLVR</sequence>
<dbReference type="GO" id="GO:0016020">
    <property type="term" value="C:membrane"/>
    <property type="evidence" value="ECO:0007669"/>
    <property type="project" value="InterPro"/>
</dbReference>
<feature type="domain" description="PAS" evidence="3">
    <location>
        <begin position="25"/>
        <end position="55"/>
    </location>
</feature>
<evidence type="ECO:0000259" key="4">
    <source>
        <dbReference type="PROSITE" id="PS50113"/>
    </source>
</evidence>
<proteinExistence type="predicted"/>
<dbReference type="Gene3D" id="3.30.450.20">
    <property type="entry name" value="PAS domain"/>
    <property type="match status" value="2"/>
</dbReference>
<feature type="domain" description="Methyl-accepting transducer" evidence="2">
    <location>
        <begin position="263"/>
        <end position="485"/>
    </location>
</feature>
<evidence type="ECO:0000259" key="2">
    <source>
        <dbReference type="PROSITE" id="PS50111"/>
    </source>
</evidence>
<keyword evidence="1" id="KW-0807">Transducer</keyword>
<dbReference type="AlphaFoldDB" id="A0A1E3GYX0"/>
<dbReference type="CDD" id="cd00130">
    <property type="entry name" value="PAS"/>
    <property type="match status" value="2"/>
</dbReference>
<feature type="domain" description="PAC" evidence="4">
    <location>
        <begin position="84"/>
        <end position="136"/>
    </location>
</feature>
<dbReference type="NCBIfam" id="TIGR00229">
    <property type="entry name" value="sensory_box"/>
    <property type="match status" value="2"/>
</dbReference>
<dbReference type="PROSITE" id="PS50113">
    <property type="entry name" value="PAC"/>
    <property type="match status" value="2"/>
</dbReference>
<comment type="caution">
    <text evidence="5">The sequence shown here is derived from an EMBL/GenBank/DDBJ whole genome shotgun (WGS) entry which is preliminary data.</text>
</comment>
<dbReference type="SMART" id="SM00283">
    <property type="entry name" value="MA"/>
    <property type="match status" value="1"/>
</dbReference>
<dbReference type="SMART" id="SM00091">
    <property type="entry name" value="PAS"/>
    <property type="match status" value="2"/>
</dbReference>
<reference evidence="5 6" key="1">
    <citation type="submission" date="2016-07" db="EMBL/GenBank/DDBJ databases">
        <title>Draft Genome Sequence of Methylobrevis pamukkalensis PK2.</title>
        <authorList>
            <person name="Vasilenko O.V."/>
            <person name="Doronina N.V."/>
            <person name="Shmareva M.N."/>
            <person name="Tarlachkov S.V."/>
            <person name="Mustakhimov I."/>
            <person name="Trotsenko Y.A."/>
        </authorList>
    </citation>
    <scope>NUCLEOTIDE SEQUENCE [LARGE SCALE GENOMIC DNA]</scope>
    <source>
        <strain evidence="5 6">PK2</strain>
    </source>
</reference>
<keyword evidence="6" id="KW-1185">Reference proteome</keyword>
<organism evidence="5 6">
    <name type="scientific">Methylobrevis pamukkalensis</name>
    <dbReference type="NCBI Taxonomy" id="1439726"/>
    <lineage>
        <taxon>Bacteria</taxon>
        <taxon>Pseudomonadati</taxon>
        <taxon>Pseudomonadota</taxon>
        <taxon>Alphaproteobacteria</taxon>
        <taxon>Hyphomicrobiales</taxon>
        <taxon>Pleomorphomonadaceae</taxon>
        <taxon>Methylobrevis</taxon>
    </lineage>
</organism>
<dbReference type="PANTHER" id="PTHR24422">
    <property type="entry name" value="CHEMOTAXIS PROTEIN METHYLTRANSFERASE"/>
    <property type="match status" value="1"/>
</dbReference>
<dbReference type="GO" id="GO:0007165">
    <property type="term" value="P:signal transduction"/>
    <property type="evidence" value="ECO:0007669"/>
    <property type="project" value="UniProtKB-KW"/>
</dbReference>
<dbReference type="InterPro" id="IPR004090">
    <property type="entry name" value="Chemotax_Me-accpt_rcpt"/>
</dbReference>
<dbReference type="Proteomes" id="UP000094622">
    <property type="component" value="Unassembled WGS sequence"/>
</dbReference>
<dbReference type="PANTHER" id="PTHR24422:SF10">
    <property type="entry name" value="CHEMOTAXIS PROTEIN METHYLTRANSFERASE 2"/>
    <property type="match status" value="1"/>
</dbReference>
<dbReference type="InterPro" id="IPR000014">
    <property type="entry name" value="PAS"/>
</dbReference>
<evidence type="ECO:0000313" key="6">
    <source>
        <dbReference type="Proteomes" id="UP000094622"/>
    </source>
</evidence>
<dbReference type="SUPFAM" id="SSF55785">
    <property type="entry name" value="PYP-like sensor domain (PAS domain)"/>
    <property type="match status" value="2"/>
</dbReference>
<dbReference type="InterPro" id="IPR001610">
    <property type="entry name" value="PAC"/>
</dbReference>
<dbReference type="PROSITE" id="PS50112">
    <property type="entry name" value="PAS"/>
    <property type="match status" value="2"/>
</dbReference>
<dbReference type="InterPro" id="IPR035965">
    <property type="entry name" value="PAS-like_dom_sf"/>
</dbReference>
<gene>
    <name evidence="5" type="primary">bdlA_2</name>
    <name evidence="5" type="ORF">A6302_03453</name>
</gene>
<evidence type="ECO:0000256" key="1">
    <source>
        <dbReference type="PROSITE-ProRule" id="PRU00284"/>
    </source>
</evidence>
<dbReference type="EMBL" id="MCRJ01000102">
    <property type="protein sequence ID" value="ODN69232.1"/>
    <property type="molecule type" value="Genomic_DNA"/>
</dbReference>
<accession>A0A1E3GYX0</accession>
<feature type="domain" description="PAS" evidence="3">
    <location>
        <begin position="147"/>
        <end position="203"/>
    </location>
</feature>
<dbReference type="SUPFAM" id="SSF58104">
    <property type="entry name" value="Methyl-accepting chemotaxis protein (MCP) signaling domain"/>
    <property type="match status" value="1"/>
</dbReference>
<evidence type="ECO:0000259" key="3">
    <source>
        <dbReference type="PROSITE" id="PS50112"/>
    </source>
</evidence>
<dbReference type="SMART" id="SM00086">
    <property type="entry name" value="PAC"/>
    <property type="match status" value="2"/>
</dbReference>
<dbReference type="Pfam" id="PF08447">
    <property type="entry name" value="PAS_3"/>
    <property type="match status" value="2"/>
</dbReference>
<name>A0A1E3GYX0_9HYPH</name>
<dbReference type="InterPro" id="IPR004089">
    <property type="entry name" value="MCPsignal_dom"/>
</dbReference>
<evidence type="ECO:0000313" key="5">
    <source>
        <dbReference type="EMBL" id="ODN69232.1"/>
    </source>
</evidence>
<dbReference type="Pfam" id="PF00015">
    <property type="entry name" value="MCPsignal"/>
    <property type="match status" value="1"/>
</dbReference>
<dbReference type="GO" id="GO:0006935">
    <property type="term" value="P:chemotaxis"/>
    <property type="evidence" value="ECO:0007669"/>
    <property type="project" value="InterPro"/>
</dbReference>
<dbReference type="InterPro" id="IPR000700">
    <property type="entry name" value="PAS-assoc_C"/>
</dbReference>
<dbReference type="InterPro" id="IPR013655">
    <property type="entry name" value="PAS_fold_3"/>
</dbReference>
<dbReference type="OrthoDB" id="9797364at2"/>
<dbReference type="GO" id="GO:0004888">
    <property type="term" value="F:transmembrane signaling receptor activity"/>
    <property type="evidence" value="ECO:0007669"/>
    <property type="project" value="InterPro"/>
</dbReference>
<dbReference type="PROSITE" id="PS50111">
    <property type="entry name" value="CHEMOTAXIS_TRANSDUC_2"/>
    <property type="match status" value="1"/>
</dbReference>
<dbReference type="Gene3D" id="1.10.287.950">
    <property type="entry name" value="Methyl-accepting chemotaxis protein"/>
    <property type="match status" value="1"/>
</dbReference>
<dbReference type="PATRIC" id="fig|1439726.3.peg.3635"/>
<dbReference type="PRINTS" id="PR00260">
    <property type="entry name" value="CHEMTRNSDUCR"/>
</dbReference>
<dbReference type="InterPro" id="IPR050903">
    <property type="entry name" value="Bact_Chemotaxis_MeTrfase"/>
</dbReference>
<protein>
    <submittedName>
        <fullName evidence="5">Biofilm dispersion protein BdlA</fullName>
    </submittedName>
</protein>